<keyword evidence="5 9" id="KW-0269">Exonuclease</keyword>
<name>A0A6B1D2S2_9CHLR</name>
<evidence type="ECO:0000256" key="3">
    <source>
        <dbReference type="ARBA" id="ARBA00022722"/>
    </source>
</evidence>
<organism evidence="9">
    <name type="scientific">Caldilineaceae bacterium SB0661_bin_32</name>
    <dbReference type="NCBI Taxonomy" id="2605255"/>
    <lineage>
        <taxon>Bacteria</taxon>
        <taxon>Bacillati</taxon>
        <taxon>Chloroflexota</taxon>
        <taxon>Caldilineae</taxon>
        <taxon>Caldilineales</taxon>
        <taxon>Caldilineaceae</taxon>
    </lineage>
</organism>
<reference evidence="9" key="1">
    <citation type="submission" date="2019-09" db="EMBL/GenBank/DDBJ databases">
        <title>Characterisation of the sponge microbiome using genome-centric metagenomics.</title>
        <authorList>
            <person name="Engelberts J.P."/>
            <person name="Robbins S.J."/>
            <person name="De Goeij J.M."/>
            <person name="Aranda M."/>
            <person name="Bell S.C."/>
            <person name="Webster N.S."/>
        </authorList>
    </citation>
    <scope>NUCLEOTIDE SEQUENCE</scope>
    <source>
        <strain evidence="9">SB0661_bin_32</strain>
    </source>
</reference>
<dbReference type="PANTHER" id="PTHR30255">
    <property type="entry name" value="SINGLE-STRANDED-DNA-SPECIFIC EXONUCLEASE RECJ"/>
    <property type="match status" value="1"/>
</dbReference>
<accession>A0A6B1D2S2</accession>
<evidence type="ECO:0000256" key="1">
    <source>
        <dbReference type="ARBA" id="ARBA00005915"/>
    </source>
</evidence>
<dbReference type="InterPro" id="IPR041122">
    <property type="entry name" value="RecJ_OB"/>
</dbReference>
<dbReference type="EMBL" id="VXMH01000017">
    <property type="protein sequence ID" value="MYC94091.1"/>
    <property type="molecule type" value="Genomic_DNA"/>
</dbReference>
<evidence type="ECO:0000256" key="4">
    <source>
        <dbReference type="ARBA" id="ARBA00022801"/>
    </source>
</evidence>
<proteinExistence type="inferred from homology"/>
<evidence type="ECO:0000313" key="9">
    <source>
        <dbReference type="EMBL" id="MYC94091.1"/>
    </source>
</evidence>
<sequence>MPPQPWILRPQVEPSPALRAAVGGHPLVARLLAQRGIDTAEKALPFLDSGAYAPAPPSALVGLDRAADTLIDGIRRGKNFLVWGDFDVDGQTSTTLLAAALQELAGPQRVRFHVPNRFSEGHGIKPHALKELLEDASFEPQMLLTCDTGIGDGEGIGIAKDAGLTVVVTDHHDLPAEFADVEPGAEPPCGEPSEVAGEQSVRRADAIVNPKFLRADDPLRTLPGVGVAYKLVQRLYELAGDPDGAAQFLDLVALGIVADVAEQQHDTRYLLQIGLDRLRRTERIGLKALMESARLSPESVDAQAIGFQIGPRMNALGRLDDATVAVELLTTDDAIRAGQLAAQMERLNNERRLLTSQITQTAFDMLEREPVLLDFNAIVLANPNWHAGIIGIVAARLVEEFHRPTVLLCSPPGEPARGSARSTSGVDIGAAIAGCGALLMHHGGHPGAAGVTLEAANIDRFRRELSRQVDQHRVDAGPEGLHIDAELPFSEVSLSLAEEIERLAPFGNGNPLPKFVSQGLTVVQDRRIGRDGAHRRLLLQDREERRQTAVWWRSADVDLPGGAVDIAYTLGVNEYRGERSAQLTLEAVRAAEEVEATGFVDGPAGERALHDLRRERVAAADLPDLDNAVWFAEGTRLGRVPYRSRLEAARAKTGVPLVLWSSPPSPELLHWLVERVAPSELYLIGRDTAEAQPDAVLKQVAGMVKWSMRPSANGREGGAAQDSRLPIDRLAARIGVTEEIIRCSLLWLDQKGLLQLQGWEESDVARVMPGDGSEGDGGERRLLQEELKELLAEVRAYRRFFQRAPVGALGILVPNDQGRV</sequence>
<evidence type="ECO:0000259" key="7">
    <source>
        <dbReference type="Pfam" id="PF02272"/>
    </source>
</evidence>
<comment type="caution">
    <text evidence="9">The sequence shown here is derived from an EMBL/GenBank/DDBJ whole genome shotgun (WGS) entry which is preliminary data.</text>
</comment>
<dbReference type="InterPro" id="IPR051673">
    <property type="entry name" value="SSDNA_exonuclease_RecJ"/>
</dbReference>
<dbReference type="SUPFAM" id="SSF64182">
    <property type="entry name" value="DHH phosphoesterases"/>
    <property type="match status" value="1"/>
</dbReference>
<evidence type="ECO:0000256" key="2">
    <source>
        <dbReference type="ARBA" id="ARBA00019841"/>
    </source>
</evidence>
<evidence type="ECO:0000259" key="6">
    <source>
        <dbReference type="Pfam" id="PF01368"/>
    </source>
</evidence>
<dbReference type="Pfam" id="PF02272">
    <property type="entry name" value="DHHA1"/>
    <property type="match status" value="1"/>
</dbReference>
<feature type="domain" description="DDH" evidence="6">
    <location>
        <begin position="80"/>
        <end position="256"/>
    </location>
</feature>
<comment type="similarity">
    <text evidence="1">Belongs to the RecJ family.</text>
</comment>
<keyword evidence="4" id="KW-0378">Hydrolase</keyword>
<dbReference type="Gene3D" id="2.40.50.460">
    <property type="match status" value="1"/>
</dbReference>
<evidence type="ECO:0000259" key="8">
    <source>
        <dbReference type="Pfam" id="PF17768"/>
    </source>
</evidence>
<gene>
    <name evidence="9" type="ORF">F4X14_03895</name>
</gene>
<evidence type="ECO:0000256" key="5">
    <source>
        <dbReference type="ARBA" id="ARBA00022839"/>
    </source>
</evidence>
<dbReference type="Pfam" id="PF17768">
    <property type="entry name" value="RecJ_OB"/>
    <property type="match status" value="1"/>
</dbReference>
<dbReference type="InterPro" id="IPR038763">
    <property type="entry name" value="DHH_sf"/>
</dbReference>
<protein>
    <recommendedName>
        <fullName evidence="2">Single-stranded-DNA-specific exonuclease RecJ</fullName>
    </recommendedName>
</protein>
<dbReference type="InterPro" id="IPR001667">
    <property type="entry name" value="DDH_dom"/>
</dbReference>
<dbReference type="Gene3D" id="3.90.1640.30">
    <property type="match status" value="1"/>
</dbReference>
<dbReference type="GO" id="GO:0004527">
    <property type="term" value="F:exonuclease activity"/>
    <property type="evidence" value="ECO:0007669"/>
    <property type="project" value="UniProtKB-KW"/>
</dbReference>
<feature type="domain" description="DHHA1" evidence="7">
    <location>
        <begin position="377"/>
        <end position="469"/>
    </location>
</feature>
<dbReference type="GO" id="GO:0003676">
    <property type="term" value="F:nucleic acid binding"/>
    <property type="evidence" value="ECO:0007669"/>
    <property type="project" value="InterPro"/>
</dbReference>
<feature type="domain" description="RecJ OB" evidence="8">
    <location>
        <begin position="483"/>
        <end position="586"/>
    </location>
</feature>
<dbReference type="InterPro" id="IPR003156">
    <property type="entry name" value="DHHA1_dom"/>
</dbReference>
<dbReference type="PANTHER" id="PTHR30255:SF2">
    <property type="entry name" value="SINGLE-STRANDED-DNA-SPECIFIC EXONUCLEASE RECJ"/>
    <property type="match status" value="1"/>
</dbReference>
<keyword evidence="3" id="KW-0540">Nuclease</keyword>
<dbReference type="AlphaFoldDB" id="A0A6B1D2S2"/>
<dbReference type="Pfam" id="PF01368">
    <property type="entry name" value="DHH"/>
    <property type="match status" value="1"/>
</dbReference>